<accession>H2Z0V1</accession>
<feature type="compositionally biased region" description="Basic and acidic residues" evidence="1">
    <location>
        <begin position="133"/>
        <end position="142"/>
    </location>
</feature>
<feature type="compositionally biased region" description="Polar residues" evidence="1">
    <location>
        <begin position="122"/>
        <end position="132"/>
    </location>
</feature>
<feature type="compositionally biased region" description="Low complexity" evidence="1">
    <location>
        <begin position="175"/>
        <end position="186"/>
    </location>
</feature>
<proteinExistence type="predicted"/>
<dbReference type="AlphaFoldDB" id="H2Z0V1"/>
<evidence type="ECO:0000313" key="2">
    <source>
        <dbReference type="Ensembl" id="ENSCSAVP00000011213.1"/>
    </source>
</evidence>
<name>H2Z0V1_CIOSA</name>
<evidence type="ECO:0000313" key="3">
    <source>
        <dbReference type="Proteomes" id="UP000007875"/>
    </source>
</evidence>
<dbReference type="Proteomes" id="UP000007875">
    <property type="component" value="Unassembled WGS sequence"/>
</dbReference>
<reference evidence="2" key="2">
    <citation type="submission" date="2025-08" db="UniProtKB">
        <authorList>
            <consortium name="Ensembl"/>
        </authorList>
    </citation>
    <scope>IDENTIFICATION</scope>
</reference>
<protein>
    <submittedName>
        <fullName evidence="2">Uncharacterized protein</fullName>
    </submittedName>
</protein>
<feature type="compositionally biased region" description="Basic and acidic residues" evidence="1">
    <location>
        <begin position="55"/>
        <end position="66"/>
    </location>
</feature>
<feature type="region of interest" description="Disordered" evidence="1">
    <location>
        <begin position="46"/>
        <end position="186"/>
    </location>
</feature>
<reference evidence="3" key="1">
    <citation type="submission" date="2003-08" db="EMBL/GenBank/DDBJ databases">
        <authorList>
            <person name="Birren B."/>
            <person name="Nusbaum C."/>
            <person name="Abebe A."/>
            <person name="Abouelleil A."/>
            <person name="Adekoya E."/>
            <person name="Ait-zahra M."/>
            <person name="Allen N."/>
            <person name="Allen T."/>
            <person name="An P."/>
            <person name="Anderson M."/>
            <person name="Anderson S."/>
            <person name="Arachchi H."/>
            <person name="Armbruster J."/>
            <person name="Bachantsang P."/>
            <person name="Baldwin J."/>
            <person name="Barry A."/>
            <person name="Bayul T."/>
            <person name="Blitshsteyn B."/>
            <person name="Bloom T."/>
            <person name="Blye J."/>
            <person name="Boguslavskiy L."/>
            <person name="Borowsky M."/>
            <person name="Boukhgalter B."/>
            <person name="Brunache A."/>
            <person name="Butler J."/>
            <person name="Calixte N."/>
            <person name="Calvo S."/>
            <person name="Camarata J."/>
            <person name="Campo K."/>
            <person name="Chang J."/>
            <person name="Cheshatsang Y."/>
            <person name="Citroen M."/>
            <person name="Collymore A."/>
            <person name="Considine T."/>
            <person name="Cook A."/>
            <person name="Cooke P."/>
            <person name="Corum B."/>
            <person name="Cuomo C."/>
            <person name="David R."/>
            <person name="Dawoe T."/>
            <person name="Degray S."/>
            <person name="Dodge S."/>
            <person name="Dooley K."/>
            <person name="Dorje P."/>
            <person name="Dorjee K."/>
            <person name="Dorris L."/>
            <person name="Duffey N."/>
            <person name="Dupes A."/>
            <person name="Elkins T."/>
            <person name="Engels R."/>
            <person name="Erickson J."/>
            <person name="Farina A."/>
            <person name="Faro S."/>
            <person name="Ferreira P."/>
            <person name="Fischer H."/>
            <person name="Fitzgerald M."/>
            <person name="Foley K."/>
            <person name="Gage D."/>
            <person name="Galagan J."/>
            <person name="Gearin G."/>
            <person name="Gnerre S."/>
            <person name="Gnirke A."/>
            <person name="Goyette A."/>
            <person name="Graham J."/>
            <person name="Grandbois E."/>
            <person name="Gyaltsen K."/>
            <person name="Hafez N."/>
            <person name="Hagopian D."/>
            <person name="Hagos B."/>
            <person name="Hall J."/>
            <person name="Hatcher B."/>
            <person name="Heller A."/>
            <person name="Higgins H."/>
            <person name="Honan T."/>
            <person name="Horn A."/>
            <person name="Houde N."/>
            <person name="Hughes L."/>
            <person name="Hulme W."/>
            <person name="Husby E."/>
            <person name="Iliev I."/>
            <person name="Jaffe D."/>
            <person name="Jones C."/>
            <person name="Kamal M."/>
            <person name="Kamat A."/>
            <person name="Kamvysselis M."/>
            <person name="Karlsson E."/>
            <person name="Kells C."/>
            <person name="Kieu A."/>
            <person name="Kisner P."/>
            <person name="Kodira C."/>
            <person name="Kulbokas E."/>
            <person name="Labutti K."/>
            <person name="Lama D."/>
            <person name="Landers T."/>
            <person name="Leger J."/>
            <person name="Levine S."/>
            <person name="Lewis D."/>
            <person name="Lewis T."/>
            <person name="Lindblad-toh K."/>
            <person name="Liu X."/>
            <person name="Lokyitsang T."/>
            <person name="Lokyitsang Y."/>
            <person name="Lucien O."/>
            <person name="Lui A."/>
            <person name="Ma L.J."/>
            <person name="Mabbitt R."/>
            <person name="Macdonald J."/>
            <person name="Maclean C."/>
            <person name="Major J."/>
            <person name="Manning J."/>
            <person name="Marabella R."/>
            <person name="Maru K."/>
            <person name="Matthews C."/>
            <person name="Mauceli E."/>
            <person name="Mccarthy M."/>
            <person name="Mcdonough S."/>
            <person name="Mcghee T."/>
            <person name="Meldrim J."/>
            <person name="Meneus L."/>
            <person name="Mesirov J."/>
            <person name="Mihalev A."/>
            <person name="Mihova T."/>
            <person name="Mikkelsen T."/>
            <person name="Mlenga V."/>
            <person name="Moru K."/>
            <person name="Mozes J."/>
            <person name="Mulrain L."/>
            <person name="Munson G."/>
            <person name="Naylor J."/>
            <person name="Newes C."/>
            <person name="Nguyen C."/>
            <person name="Nguyen N."/>
            <person name="Nguyen T."/>
            <person name="Nicol R."/>
            <person name="Nielsen C."/>
            <person name="Nizzari M."/>
            <person name="Norbu C."/>
            <person name="Norbu N."/>
            <person name="O'donnell P."/>
            <person name="Okoawo O."/>
            <person name="O'leary S."/>
            <person name="Omotosho B."/>
            <person name="O'neill K."/>
            <person name="Osman S."/>
            <person name="Parker S."/>
            <person name="Perrin D."/>
            <person name="Phunkhang P."/>
            <person name="Piqani B."/>
            <person name="Purcell S."/>
            <person name="Rachupka T."/>
            <person name="Ramasamy U."/>
            <person name="Rameau R."/>
            <person name="Ray V."/>
            <person name="Raymond C."/>
            <person name="Retta R."/>
            <person name="Richardson S."/>
            <person name="Rise C."/>
            <person name="Rodriguez J."/>
            <person name="Rogers J."/>
            <person name="Rogov P."/>
            <person name="Rutman M."/>
            <person name="Schupbach R."/>
            <person name="Seaman C."/>
            <person name="Settipalli S."/>
            <person name="Sharpe T."/>
            <person name="Sheridan J."/>
            <person name="Sherpa N."/>
            <person name="Shi J."/>
            <person name="Smirnov S."/>
            <person name="Smith C."/>
            <person name="Sougnez C."/>
            <person name="Spencer B."/>
            <person name="Stalker J."/>
            <person name="Stange-thomann N."/>
            <person name="Stavropoulos S."/>
            <person name="Stetson K."/>
            <person name="Stone C."/>
            <person name="Stone S."/>
            <person name="Stubbs M."/>
            <person name="Talamas J."/>
            <person name="Tchuinga P."/>
            <person name="Tenzing P."/>
            <person name="Tesfaye S."/>
            <person name="Theodore J."/>
            <person name="Thoulutsang Y."/>
            <person name="Topham K."/>
            <person name="Towey S."/>
            <person name="Tsamla T."/>
            <person name="Tsomo N."/>
            <person name="Vallee D."/>
            <person name="Vassiliev H."/>
            <person name="Venkataraman V."/>
            <person name="Vinson J."/>
            <person name="Vo A."/>
            <person name="Wade C."/>
            <person name="Wang S."/>
            <person name="Wangchuk T."/>
            <person name="Wangdi T."/>
            <person name="Whittaker C."/>
            <person name="Wilkinson J."/>
            <person name="Wu Y."/>
            <person name="Wyman D."/>
            <person name="Yadav S."/>
            <person name="Yang S."/>
            <person name="Yang X."/>
            <person name="Yeager S."/>
            <person name="Yee E."/>
            <person name="Young G."/>
            <person name="Zainoun J."/>
            <person name="Zembeck L."/>
            <person name="Zimmer A."/>
            <person name="Zody M."/>
            <person name="Lander E."/>
        </authorList>
    </citation>
    <scope>NUCLEOTIDE SEQUENCE [LARGE SCALE GENOMIC DNA]</scope>
</reference>
<dbReference type="HOGENOM" id="CLU_125026_0_0_1"/>
<feature type="compositionally biased region" description="Low complexity" evidence="1">
    <location>
        <begin position="93"/>
        <end position="110"/>
    </location>
</feature>
<sequence length="186" mass="20131">MEQDPRMMAGNSLFNPTAGSTMSGFVDPFAMNDMRDAMSEYAQFGRFGAPPTMSRDGRIPTAKDFRAPLGRNLPLEGGKEFRLESQEGSSIYSHPRSTSIDDSSSISSRPLTGYSKTDNDTSEGSSMTSQKDSTMRSDEGRVKSKPSSSDSSSSDSEDDVKSGPSSIIQTRSKSSDSLDSSIRAYR</sequence>
<evidence type="ECO:0000256" key="1">
    <source>
        <dbReference type="SAM" id="MobiDB-lite"/>
    </source>
</evidence>
<dbReference type="Ensembl" id="ENSCSAVT00000011344.1">
    <property type="protein sequence ID" value="ENSCSAVP00000011213.1"/>
    <property type="gene ID" value="ENSCSAVG00000006560.1"/>
</dbReference>
<keyword evidence="3" id="KW-1185">Reference proteome</keyword>
<reference evidence="2" key="3">
    <citation type="submission" date="2025-09" db="UniProtKB">
        <authorList>
            <consortium name="Ensembl"/>
        </authorList>
    </citation>
    <scope>IDENTIFICATION</scope>
</reference>
<feature type="compositionally biased region" description="Low complexity" evidence="1">
    <location>
        <begin position="145"/>
        <end position="154"/>
    </location>
</feature>
<organism evidence="2 3">
    <name type="scientific">Ciona savignyi</name>
    <name type="common">Pacific transparent sea squirt</name>
    <dbReference type="NCBI Taxonomy" id="51511"/>
    <lineage>
        <taxon>Eukaryota</taxon>
        <taxon>Metazoa</taxon>
        <taxon>Chordata</taxon>
        <taxon>Tunicata</taxon>
        <taxon>Ascidiacea</taxon>
        <taxon>Phlebobranchia</taxon>
        <taxon>Cionidae</taxon>
        <taxon>Ciona</taxon>
    </lineage>
</organism>
<dbReference type="InParanoid" id="H2Z0V1"/>